<dbReference type="SUPFAM" id="SSF47336">
    <property type="entry name" value="ACP-like"/>
    <property type="match status" value="1"/>
</dbReference>
<feature type="domain" description="Carrier" evidence="7">
    <location>
        <begin position="1"/>
        <end position="70"/>
    </location>
</feature>
<keyword evidence="6" id="KW-0275">Fatty acid biosynthesis</keyword>
<dbReference type="EMBL" id="CP003914">
    <property type="protein sequence ID" value="AFX74169.1"/>
    <property type="molecule type" value="Genomic_DNA"/>
</dbReference>
<dbReference type="PANTHER" id="PTHR20863:SF76">
    <property type="entry name" value="CARRIER DOMAIN-CONTAINING PROTEIN"/>
    <property type="match status" value="1"/>
</dbReference>
<dbReference type="PROSITE" id="PS00012">
    <property type="entry name" value="PHOSPHOPANTETHEINE"/>
    <property type="match status" value="1"/>
</dbReference>
<dbReference type="InterPro" id="IPR006162">
    <property type="entry name" value="Ppantetheine_attach_site"/>
</dbReference>
<name>A0AAI8AM25_MESHY</name>
<evidence type="ECO:0000256" key="1">
    <source>
        <dbReference type="ARBA" id="ARBA00022450"/>
    </source>
</evidence>
<evidence type="ECO:0000313" key="9">
    <source>
        <dbReference type="Proteomes" id="UP000009399"/>
    </source>
</evidence>
<dbReference type="GO" id="GO:0000036">
    <property type="term" value="F:acyl carrier activity"/>
    <property type="evidence" value="ECO:0007669"/>
    <property type="project" value="TreeGrafter"/>
</dbReference>
<dbReference type="GO" id="GO:0000035">
    <property type="term" value="F:acyl binding"/>
    <property type="evidence" value="ECO:0007669"/>
    <property type="project" value="TreeGrafter"/>
</dbReference>
<dbReference type="AlphaFoldDB" id="A0AAI8AM25"/>
<dbReference type="InterPro" id="IPR036736">
    <property type="entry name" value="ACP-like_sf"/>
</dbReference>
<dbReference type="GeneID" id="93248363"/>
<reference evidence="8 9" key="1">
    <citation type="journal article" date="2013" name="Genome Announc.">
        <title>Complete Genome Sequence of Mycoplasma hyorhinis Strain SK76.</title>
        <authorList>
            <person name="Goodison S."/>
            <person name="Urquidi V."/>
            <person name="Kumar D."/>
            <person name="Reyes L."/>
            <person name="Rosser C.J."/>
        </authorList>
    </citation>
    <scope>NUCLEOTIDE SEQUENCE [LARGE SCALE GENOMIC DNA]</scope>
    <source>
        <strain evidence="8 9">SK76</strain>
    </source>
</reference>
<evidence type="ECO:0000256" key="3">
    <source>
        <dbReference type="ARBA" id="ARBA00022553"/>
    </source>
</evidence>
<keyword evidence="3" id="KW-0597">Phosphoprotein</keyword>
<keyword evidence="1" id="KW-0596">Phosphopantetheine</keyword>
<evidence type="ECO:0000256" key="5">
    <source>
        <dbReference type="ARBA" id="ARBA00023098"/>
    </source>
</evidence>
<gene>
    <name evidence="8" type="ORF">MOS_240</name>
</gene>
<protein>
    <submittedName>
        <fullName evidence="8">Acyl carrier protein</fullName>
    </submittedName>
</protein>
<keyword evidence="5" id="KW-0443">Lipid metabolism</keyword>
<dbReference type="PANTHER" id="PTHR20863">
    <property type="entry name" value="ACYL CARRIER PROTEIN"/>
    <property type="match status" value="1"/>
</dbReference>
<keyword evidence="4" id="KW-0276">Fatty acid metabolism</keyword>
<organism evidence="8 9">
    <name type="scientific">Mesomycoplasma hyorhinis SK76</name>
    <dbReference type="NCBI Taxonomy" id="1118964"/>
    <lineage>
        <taxon>Bacteria</taxon>
        <taxon>Bacillati</taxon>
        <taxon>Mycoplasmatota</taxon>
        <taxon>Mycoplasmoidales</taxon>
        <taxon>Metamycoplasmataceae</taxon>
        <taxon>Mesomycoplasma</taxon>
    </lineage>
</organism>
<sequence length="72" mass="8382">MKKLIYDKLKSYSNKSIHDDSDIYSIGLDSLDFVELITELEEKYNIEITDEELLKAKTVKDVIDLVESKVKK</sequence>
<dbReference type="RefSeq" id="WP_013302047.1">
    <property type="nucleotide sequence ID" value="NC_019552.1"/>
</dbReference>
<dbReference type="KEGG" id="mhs:MOS_240"/>
<evidence type="ECO:0000256" key="4">
    <source>
        <dbReference type="ARBA" id="ARBA00022832"/>
    </source>
</evidence>
<dbReference type="InterPro" id="IPR009081">
    <property type="entry name" value="PP-bd_ACP"/>
</dbReference>
<evidence type="ECO:0000256" key="6">
    <source>
        <dbReference type="ARBA" id="ARBA00023160"/>
    </source>
</evidence>
<proteinExistence type="predicted"/>
<evidence type="ECO:0000259" key="7">
    <source>
        <dbReference type="PROSITE" id="PS50075"/>
    </source>
</evidence>
<dbReference type="Proteomes" id="UP000009399">
    <property type="component" value="Chromosome"/>
</dbReference>
<keyword evidence="2" id="KW-0444">Lipid biosynthesis</keyword>
<dbReference type="Pfam" id="PF00550">
    <property type="entry name" value="PP-binding"/>
    <property type="match status" value="1"/>
</dbReference>
<evidence type="ECO:0000256" key="2">
    <source>
        <dbReference type="ARBA" id="ARBA00022516"/>
    </source>
</evidence>
<dbReference type="PROSITE" id="PS50075">
    <property type="entry name" value="CARRIER"/>
    <property type="match status" value="1"/>
</dbReference>
<dbReference type="InterPro" id="IPR003231">
    <property type="entry name" value="ACP"/>
</dbReference>
<accession>A0AAI8AM25</accession>
<dbReference type="Gene3D" id="1.10.1200.10">
    <property type="entry name" value="ACP-like"/>
    <property type="match status" value="1"/>
</dbReference>
<evidence type="ECO:0000313" key="8">
    <source>
        <dbReference type="EMBL" id="AFX74169.1"/>
    </source>
</evidence>